<dbReference type="InterPro" id="IPR005656">
    <property type="entry name" value="MmgE_PrpD"/>
</dbReference>
<dbReference type="STRING" id="1165689.SAMN02927914_05028"/>
<dbReference type="EMBL" id="FMXM01000019">
    <property type="protein sequence ID" value="SDA93813.1"/>
    <property type="molecule type" value="Genomic_DNA"/>
</dbReference>
<protein>
    <submittedName>
        <fullName evidence="4">2-methylcitrate dehydratase PrpD</fullName>
    </submittedName>
</protein>
<accession>A0A1G5ZHT6</accession>
<feature type="domain" description="MmgE/PrpD N-terminal" evidence="2">
    <location>
        <begin position="22"/>
        <end position="250"/>
    </location>
</feature>
<comment type="similarity">
    <text evidence="1">Belongs to the PrpD family.</text>
</comment>
<evidence type="ECO:0000259" key="2">
    <source>
        <dbReference type="Pfam" id="PF03972"/>
    </source>
</evidence>
<dbReference type="Gene3D" id="1.10.4100.10">
    <property type="entry name" value="2-methylcitrate dehydratase PrpD"/>
    <property type="match status" value="1"/>
</dbReference>
<dbReference type="Pfam" id="PF19305">
    <property type="entry name" value="MmgE_PrpD_C"/>
    <property type="match status" value="1"/>
</dbReference>
<evidence type="ECO:0000313" key="5">
    <source>
        <dbReference type="Proteomes" id="UP000198588"/>
    </source>
</evidence>
<dbReference type="GO" id="GO:0016829">
    <property type="term" value="F:lyase activity"/>
    <property type="evidence" value="ECO:0007669"/>
    <property type="project" value="InterPro"/>
</dbReference>
<dbReference type="InterPro" id="IPR045336">
    <property type="entry name" value="MmgE_PrpD_N"/>
</dbReference>
<name>A0A1G5ZHT6_9HYPH</name>
<dbReference type="SUPFAM" id="SSF103378">
    <property type="entry name" value="2-methylcitrate dehydratase PrpD"/>
    <property type="match status" value="1"/>
</dbReference>
<dbReference type="InterPro" id="IPR042183">
    <property type="entry name" value="MmgE/PrpD_sf_1"/>
</dbReference>
<organism evidence="4 5">
    <name type="scientific">Mesorhizobium qingshengii</name>
    <dbReference type="NCBI Taxonomy" id="1165689"/>
    <lineage>
        <taxon>Bacteria</taxon>
        <taxon>Pseudomonadati</taxon>
        <taxon>Pseudomonadota</taxon>
        <taxon>Alphaproteobacteria</taxon>
        <taxon>Hyphomicrobiales</taxon>
        <taxon>Phyllobacteriaceae</taxon>
        <taxon>Mesorhizobium</taxon>
    </lineage>
</organism>
<dbReference type="Gene3D" id="3.30.1330.120">
    <property type="entry name" value="2-methylcitrate dehydratase PrpD"/>
    <property type="match status" value="1"/>
</dbReference>
<dbReference type="InterPro" id="IPR042188">
    <property type="entry name" value="MmgE/PrpD_sf_2"/>
</dbReference>
<gene>
    <name evidence="4" type="ORF">SAMN02927914_05028</name>
</gene>
<dbReference type="Pfam" id="PF03972">
    <property type="entry name" value="MmgE_PrpD_N"/>
    <property type="match status" value="1"/>
</dbReference>
<feature type="domain" description="MmgE/PrpD C-terminal" evidence="3">
    <location>
        <begin position="277"/>
        <end position="445"/>
    </location>
</feature>
<dbReference type="AlphaFoldDB" id="A0A1G5ZHT6"/>
<proteinExistence type="inferred from homology"/>
<evidence type="ECO:0000256" key="1">
    <source>
        <dbReference type="ARBA" id="ARBA00006174"/>
    </source>
</evidence>
<sequence length="474" mass="50151">MQVAVPSHRREGPDASTSVAIRLADFVLRRPAAVFPVPVLEQARYLLLDTLGIAIAAGPMEAGRIARDTAALLYGSADPLYSARMLFDGRRASIAGAAYAAATQIDNLDGHDGYSPTKGHIGVAVLPALAALAEVLPDLSGPEALASLVVGYEVAGRAGIALHATVSDYHTSGAWNALGVAAVAARLRRLSDGQFREALGIAEYHGPRSQMMREIATPTMLHDGSGVGALIGLSAAVLAERGFTGAPAITVEAPDVAPHWQDLGAFWQVLHQYVKPYPICRWAHAAIDATRGLCMAHHLAPSDIGHVEVNSFHYAATLFGGMPDTTSKAQYSLRFAVATFIVHGRIGLEHISGSGLEDAAVADMLGRITVSESERHSARFPAGRWADVTITTSDGRMLASGDVHARGGPEAPLTHAEIEAKYMEFAAPVLGQGRASAIRNAVLSLTDPDSRFFDLSVLLYDPPVISTMLQRPAW</sequence>
<dbReference type="Proteomes" id="UP000198588">
    <property type="component" value="Unassembled WGS sequence"/>
</dbReference>
<dbReference type="PANTHER" id="PTHR16943">
    <property type="entry name" value="2-METHYLCITRATE DEHYDRATASE-RELATED"/>
    <property type="match status" value="1"/>
</dbReference>
<dbReference type="PANTHER" id="PTHR16943:SF8">
    <property type="entry name" value="2-METHYLCITRATE DEHYDRATASE"/>
    <property type="match status" value="1"/>
</dbReference>
<evidence type="ECO:0000313" key="4">
    <source>
        <dbReference type="EMBL" id="SDA93813.1"/>
    </source>
</evidence>
<dbReference type="InterPro" id="IPR045337">
    <property type="entry name" value="MmgE_PrpD_C"/>
</dbReference>
<dbReference type="InterPro" id="IPR036148">
    <property type="entry name" value="MmgE/PrpD_sf"/>
</dbReference>
<reference evidence="4 5" key="1">
    <citation type="submission" date="2016-10" db="EMBL/GenBank/DDBJ databases">
        <authorList>
            <person name="de Groot N.N."/>
        </authorList>
    </citation>
    <scope>NUCLEOTIDE SEQUENCE [LARGE SCALE GENOMIC DNA]</scope>
    <source>
        <strain evidence="4 5">CGMCC 1.12097</strain>
    </source>
</reference>
<evidence type="ECO:0000259" key="3">
    <source>
        <dbReference type="Pfam" id="PF19305"/>
    </source>
</evidence>